<feature type="compositionally biased region" description="Polar residues" evidence="1">
    <location>
        <begin position="25"/>
        <end position="34"/>
    </location>
</feature>
<protein>
    <recommendedName>
        <fullName evidence="2">DUF3824 domain-containing protein</fullName>
    </recommendedName>
</protein>
<feature type="region of interest" description="Disordered" evidence="1">
    <location>
        <begin position="203"/>
        <end position="240"/>
    </location>
</feature>
<name>A0A8H7V487_9FUNG</name>
<sequence>MYTNQNTTEMPGSMPGSMPGAIPETANTNNIMNQDTKHSNGIENVNNINNTHGEHNFSKDKSLLNNATSKLTGNQSDMSPLQSNHEDNNVMDHKDHHHKRDATLVSGAAGLAGHELNNQHNNQSGLGVDYHEGVKSNIQSSIGNNHHTGVNNNPLHSGFGNNRHEGISNPLHSGPSSDNNHHYKRDTALGAGAAGIAGHEMKNHHDKQSGLNDNYHNNSNPLQSGINSNHEGVHNNPLHSGSDNINRLSNENDHHYKRDTALGAGAAGIAGHEMKNHHDKQSGLNDNYHNNSNPLQSGINSNHEGVHNNPLHSGSDNINRLSNENDHHYKRDTALGAGAAGIAGHEMKNHHDKQSGLNDNYHNNSNPLQSGINSNHEGVHNNPLHSGSDNINRLSNENDHHYKRDAALGAGAAGIAGHEMKNHHDKETHSNRTSISSKSSIDGTGEKKGAAVHDKPLNTGGDAHHIAEQPPLGLGGLTGKQPVGEVNFHKLS</sequence>
<evidence type="ECO:0000259" key="2">
    <source>
        <dbReference type="Pfam" id="PF12868"/>
    </source>
</evidence>
<evidence type="ECO:0000313" key="4">
    <source>
        <dbReference type="Proteomes" id="UP000650833"/>
    </source>
</evidence>
<feature type="region of interest" description="Disordered" evidence="1">
    <location>
        <begin position="156"/>
        <end position="177"/>
    </location>
</feature>
<feature type="compositionally biased region" description="Low complexity" evidence="1">
    <location>
        <begin position="41"/>
        <end position="51"/>
    </location>
</feature>
<feature type="compositionally biased region" description="Polar residues" evidence="1">
    <location>
        <begin position="209"/>
        <end position="230"/>
    </location>
</feature>
<proteinExistence type="predicted"/>
<keyword evidence="4" id="KW-1185">Reference proteome</keyword>
<organism evidence="3 4">
    <name type="scientific">Mucor plumbeus</name>
    <dbReference type="NCBI Taxonomy" id="97098"/>
    <lineage>
        <taxon>Eukaryota</taxon>
        <taxon>Fungi</taxon>
        <taxon>Fungi incertae sedis</taxon>
        <taxon>Mucoromycota</taxon>
        <taxon>Mucoromycotina</taxon>
        <taxon>Mucoromycetes</taxon>
        <taxon>Mucorales</taxon>
        <taxon>Mucorineae</taxon>
        <taxon>Mucoraceae</taxon>
        <taxon>Mucor</taxon>
    </lineage>
</organism>
<feature type="compositionally biased region" description="Basic and acidic residues" evidence="1">
    <location>
        <begin position="84"/>
        <end position="94"/>
    </location>
</feature>
<feature type="region of interest" description="Disordered" evidence="1">
    <location>
        <begin position="421"/>
        <end position="492"/>
    </location>
</feature>
<dbReference type="AlphaFoldDB" id="A0A8H7V487"/>
<feature type="domain" description="DUF3824" evidence="2">
    <location>
        <begin position="333"/>
        <end position="355"/>
    </location>
</feature>
<feature type="domain" description="DUF3824" evidence="2">
    <location>
        <begin position="405"/>
        <end position="431"/>
    </location>
</feature>
<dbReference type="EMBL" id="JAEPRC010000094">
    <property type="protein sequence ID" value="KAG2209571.1"/>
    <property type="molecule type" value="Genomic_DNA"/>
</dbReference>
<gene>
    <name evidence="3" type="ORF">INT46_002821</name>
</gene>
<feature type="region of interest" description="Disordered" evidence="1">
    <location>
        <begin position="348"/>
        <end position="389"/>
    </location>
</feature>
<feature type="compositionally biased region" description="Polar residues" evidence="1">
    <location>
        <begin position="355"/>
        <end position="376"/>
    </location>
</feature>
<reference evidence="3" key="1">
    <citation type="submission" date="2020-12" db="EMBL/GenBank/DDBJ databases">
        <title>Metabolic potential, ecology and presence of endohyphal bacteria is reflected in genomic diversity of Mucoromycotina.</title>
        <authorList>
            <person name="Muszewska A."/>
            <person name="Okrasinska A."/>
            <person name="Steczkiewicz K."/>
            <person name="Drgas O."/>
            <person name="Orlowska M."/>
            <person name="Perlinska-Lenart U."/>
            <person name="Aleksandrzak-Piekarczyk T."/>
            <person name="Szatraj K."/>
            <person name="Zielenkiewicz U."/>
            <person name="Pilsyk S."/>
            <person name="Malc E."/>
            <person name="Mieczkowski P."/>
            <person name="Kruszewska J.S."/>
            <person name="Biernat P."/>
            <person name="Pawlowska J."/>
        </authorList>
    </citation>
    <scope>NUCLEOTIDE SEQUENCE</scope>
    <source>
        <strain evidence="3">CBS 226.32</strain>
    </source>
</reference>
<feature type="region of interest" description="Disordered" evidence="1">
    <location>
        <begin position="1"/>
        <end position="99"/>
    </location>
</feature>
<dbReference type="Proteomes" id="UP000650833">
    <property type="component" value="Unassembled WGS sequence"/>
</dbReference>
<feature type="compositionally biased region" description="Polar residues" evidence="1">
    <location>
        <begin position="1"/>
        <end position="10"/>
    </location>
</feature>
<comment type="caution">
    <text evidence="3">The sequence shown here is derived from an EMBL/GenBank/DDBJ whole genome shotgun (WGS) entry which is preliminary data.</text>
</comment>
<dbReference type="Pfam" id="PF12868">
    <property type="entry name" value="DUF3824"/>
    <property type="match status" value="4"/>
</dbReference>
<accession>A0A8H7V487</accession>
<feature type="domain" description="DUF3824" evidence="2">
    <location>
        <begin position="187"/>
        <end position="209"/>
    </location>
</feature>
<evidence type="ECO:0000256" key="1">
    <source>
        <dbReference type="SAM" id="MobiDB-lite"/>
    </source>
</evidence>
<dbReference type="OrthoDB" id="2264036at2759"/>
<evidence type="ECO:0000313" key="3">
    <source>
        <dbReference type="EMBL" id="KAG2209571.1"/>
    </source>
</evidence>
<feature type="compositionally biased region" description="Basic and acidic residues" evidence="1">
    <location>
        <begin position="444"/>
        <end position="467"/>
    </location>
</feature>
<feature type="domain" description="DUF3824" evidence="2">
    <location>
        <begin position="260"/>
        <end position="282"/>
    </location>
</feature>
<feature type="compositionally biased region" description="Basic and acidic residues" evidence="1">
    <location>
        <begin position="421"/>
        <end position="430"/>
    </location>
</feature>
<feature type="compositionally biased region" description="Polar residues" evidence="1">
    <location>
        <begin position="63"/>
        <end position="83"/>
    </location>
</feature>
<dbReference type="InterPro" id="IPR024436">
    <property type="entry name" value="DUF3824"/>
</dbReference>
<feature type="compositionally biased region" description="Basic and acidic residues" evidence="1">
    <location>
        <begin position="52"/>
        <end position="62"/>
    </location>
</feature>